<keyword evidence="1" id="KW-0812">Transmembrane</keyword>
<keyword evidence="1" id="KW-0472">Membrane</keyword>
<reference evidence="4" key="2">
    <citation type="submission" date="2012-11" db="EMBL/GenBank/DDBJ databases">
        <authorList>
            <person name="Kuo A."/>
            <person name="Curtis B.A."/>
            <person name="Tanifuji G."/>
            <person name="Burki F."/>
            <person name="Gruber A."/>
            <person name="Irimia M."/>
            <person name="Maruyama S."/>
            <person name="Arias M.C."/>
            <person name="Ball S.G."/>
            <person name="Gile G.H."/>
            <person name="Hirakawa Y."/>
            <person name="Hopkins J.F."/>
            <person name="Rensing S.A."/>
            <person name="Schmutz J."/>
            <person name="Symeonidi A."/>
            <person name="Elias M."/>
            <person name="Eveleigh R.J."/>
            <person name="Herman E.K."/>
            <person name="Klute M.J."/>
            <person name="Nakayama T."/>
            <person name="Obornik M."/>
            <person name="Reyes-Prieto A."/>
            <person name="Armbrust E.V."/>
            <person name="Aves S.J."/>
            <person name="Beiko R.G."/>
            <person name="Coutinho P."/>
            <person name="Dacks J.B."/>
            <person name="Durnford D.G."/>
            <person name="Fast N.M."/>
            <person name="Green B.R."/>
            <person name="Grisdale C."/>
            <person name="Hempe F."/>
            <person name="Henrissat B."/>
            <person name="Hoppner M.P."/>
            <person name="Ishida K.-I."/>
            <person name="Kim E."/>
            <person name="Koreny L."/>
            <person name="Kroth P.G."/>
            <person name="Liu Y."/>
            <person name="Malik S.-B."/>
            <person name="Maier U.G."/>
            <person name="McRose D."/>
            <person name="Mock T."/>
            <person name="Neilson J.A."/>
            <person name="Onodera N.T."/>
            <person name="Poole A.M."/>
            <person name="Pritham E.J."/>
            <person name="Richards T.A."/>
            <person name="Rocap G."/>
            <person name="Roy S.W."/>
            <person name="Sarai C."/>
            <person name="Schaack S."/>
            <person name="Shirato S."/>
            <person name="Slamovits C.H."/>
            <person name="Spencer D.F."/>
            <person name="Suzuki S."/>
            <person name="Worden A.Z."/>
            <person name="Zauner S."/>
            <person name="Barry K."/>
            <person name="Bell C."/>
            <person name="Bharti A.K."/>
            <person name="Crow J.A."/>
            <person name="Grimwood J."/>
            <person name="Kramer R."/>
            <person name="Lindquist E."/>
            <person name="Lucas S."/>
            <person name="Salamov A."/>
            <person name="McFadden G.I."/>
            <person name="Lane C.E."/>
            <person name="Keeling P.J."/>
            <person name="Gray M.W."/>
            <person name="Grigoriev I.V."/>
            <person name="Archibald J.M."/>
        </authorList>
    </citation>
    <scope>NUCLEOTIDE SEQUENCE</scope>
    <source>
        <strain evidence="4">CCMP2712</strain>
    </source>
</reference>
<feature type="transmembrane region" description="Helical" evidence="1">
    <location>
        <begin position="140"/>
        <end position="159"/>
    </location>
</feature>
<dbReference type="EnsemblProtists" id="EKX50726">
    <property type="protein sequence ID" value="EKX50726"/>
    <property type="gene ID" value="GUITHDRAFT_103317"/>
</dbReference>
<dbReference type="AlphaFoldDB" id="L1JQ65"/>
<feature type="transmembrane region" description="Helical" evidence="1">
    <location>
        <begin position="171"/>
        <end position="193"/>
    </location>
</feature>
<dbReference type="Proteomes" id="UP000011087">
    <property type="component" value="Unassembled WGS sequence"/>
</dbReference>
<keyword evidence="4" id="KW-1185">Reference proteome</keyword>
<organism evidence="2">
    <name type="scientific">Guillardia theta (strain CCMP2712)</name>
    <name type="common">Cryptophyte</name>
    <dbReference type="NCBI Taxonomy" id="905079"/>
    <lineage>
        <taxon>Eukaryota</taxon>
        <taxon>Cryptophyceae</taxon>
        <taxon>Pyrenomonadales</taxon>
        <taxon>Geminigeraceae</taxon>
        <taxon>Guillardia</taxon>
    </lineage>
</organism>
<evidence type="ECO:0000313" key="3">
    <source>
        <dbReference type="EnsemblProtists" id="EKX50726"/>
    </source>
</evidence>
<reference evidence="3" key="3">
    <citation type="submission" date="2016-03" db="UniProtKB">
        <authorList>
            <consortium name="EnsemblProtists"/>
        </authorList>
    </citation>
    <scope>IDENTIFICATION</scope>
</reference>
<protein>
    <submittedName>
        <fullName evidence="2 3">Uncharacterized protein</fullName>
    </submittedName>
</protein>
<proteinExistence type="predicted"/>
<evidence type="ECO:0000313" key="2">
    <source>
        <dbReference type="EMBL" id="EKX50726.1"/>
    </source>
</evidence>
<name>L1JQ65_GUITC</name>
<keyword evidence="1" id="KW-1133">Transmembrane helix</keyword>
<sequence length="533" mass="60533">MSRAMACEGEEAMELTCVSESSERESEARGTHNKPLEFCYFYTHSKGDFLQSCIRERIVYKYKPSAIFFSPEPLSAVLAWPRAQLALALLSATWLVFITLKLQSIQSAGYFSLVNEEARVREFSTAAFGRDRELACSWELVLEMFISFLLGVSGLLISILAHTSRIELAKLLMLVTGFVGITTNFIIFVKLTLQGSARSGLRTPSWFFLVNVMTDVLLFPMPLAVNESWVVELVLLDSIVHLSVEFADGQLPYLYMLMATVALSFLLARERMRWRVLREMRQEQEGAWEEEWMKMRGSWALRSLTKALRVGPDYRSFAFGSFGPIVIVSSERRQDEEAELDYIPACNPKTNTKVQTSPDSLDQLYAQAILIEPVFLLKVQALAFASDGYFPLDSCQDSSPEYVRWRDAVRDDTLADRVRWAAIKSASRAIEKLTIVFAGLEELLLGVKAVLDDPELEVVRIKNRLDPGFDSTLSGGYRDVAINVRVLILQDFHALKSMDGHKRYVQFRNIRLNKTERHQLYTYLSFPRPALGA</sequence>
<feature type="transmembrane region" description="Helical" evidence="1">
    <location>
        <begin position="251"/>
        <end position="268"/>
    </location>
</feature>
<dbReference type="PaxDb" id="55529-EKX50726"/>
<evidence type="ECO:0000256" key="1">
    <source>
        <dbReference type="SAM" id="Phobius"/>
    </source>
</evidence>
<gene>
    <name evidence="2" type="ORF">GUITHDRAFT_103317</name>
</gene>
<accession>L1JQ65</accession>
<dbReference type="EMBL" id="JH992977">
    <property type="protein sequence ID" value="EKX50726.1"/>
    <property type="molecule type" value="Genomic_DNA"/>
</dbReference>
<dbReference type="RefSeq" id="XP_005837706.1">
    <property type="nucleotide sequence ID" value="XM_005837649.1"/>
</dbReference>
<dbReference type="HOGENOM" id="CLU_511384_0_0_1"/>
<feature type="transmembrane region" description="Helical" evidence="1">
    <location>
        <begin position="205"/>
        <end position="225"/>
    </location>
</feature>
<dbReference type="GeneID" id="17307525"/>
<dbReference type="KEGG" id="gtt:GUITHDRAFT_103317"/>
<evidence type="ECO:0000313" key="4">
    <source>
        <dbReference type="Proteomes" id="UP000011087"/>
    </source>
</evidence>
<reference evidence="2 4" key="1">
    <citation type="journal article" date="2012" name="Nature">
        <title>Algal genomes reveal evolutionary mosaicism and the fate of nucleomorphs.</title>
        <authorList>
            <consortium name="DOE Joint Genome Institute"/>
            <person name="Curtis B.A."/>
            <person name="Tanifuji G."/>
            <person name="Burki F."/>
            <person name="Gruber A."/>
            <person name="Irimia M."/>
            <person name="Maruyama S."/>
            <person name="Arias M.C."/>
            <person name="Ball S.G."/>
            <person name="Gile G.H."/>
            <person name="Hirakawa Y."/>
            <person name="Hopkins J.F."/>
            <person name="Kuo A."/>
            <person name="Rensing S.A."/>
            <person name="Schmutz J."/>
            <person name="Symeonidi A."/>
            <person name="Elias M."/>
            <person name="Eveleigh R.J."/>
            <person name="Herman E.K."/>
            <person name="Klute M.J."/>
            <person name="Nakayama T."/>
            <person name="Obornik M."/>
            <person name="Reyes-Prieto A."/>
            <person name="Armbrust E.V."/>
            <person name="Aves S.J."/>
            <person name="Beiko R.G."/>
            <person name="Coutinho P."/>
            <person name="Dacks J.B."/>
            <person name="Durnford D.G."/>
            <person name="Fast N.M."/>
            <person name="Green B.R."/>
            <person name="Grisdale C.J."/>
            <person name="Hempel F."/>
            <person name="Henrissat B."/>
            <person name="Hoppner M.P."/>
            <person name="Ishida K."/>
            <person name="Kim E."/>
            <person name="Koreny L."/>
            <person name="Kroth P.G."/>
            <person name="Liu Y."/>
            <person name="Malik S.B."/>
            <person name="Maier U.G."/>
            <person name="McRose D."/>
            <person name="Mock T."/>
            <person name="Neilson J.A."/>
            <person name="Onodera N.T."/>
            <person name="Poole A.M."/>
            <person name="Pritham E.J."/>
            <person name="Richards T.A."/>
            <person name="Rocap G."/>
            <person name="Roy S.W."/>
            <person name="Sarai C."/>
            <person name="Schaack S."/>
            <person name="Shirato S."/>
            <person name="Slamovits C.H."/>
            <person name="Spencer D.F."/>
            <person name="Suzuki S."/>
            <person name="Worden A.Z."/>
            <person name="Zauner S."/>
            <person name="Barry K."/>
            <person name="Bell C."/>
            <person name="Bharti A.K."/>
            <person name="Crow J.A."/>
            <person name="Grimwood J."/>
            <person name="Kramer R."/>
            <person name="Lindquist E."/>
            <person name="Lucas S."/>
            <person name="Salamov A."/>
            <person name="McFadden G.I."/>
            <person name="Lane C.E."/>
            <person name="Keeling P.J."/>
            <person name="Gray M.W."/>
            <person name="Grigoriev I.V."/>
            <person name="Archibald J.M."/>
        </authorList>
    </citation>
    <scope>NUCLEOTIDE SEQUENCE</scope>
    <source>
        <strain evidence="2 4">CCMP2712</strain>
    </source>
</reference>